<sequence length="247" mass="28408">MVKLVYIKEIDEKIFSETVFITGFQGFGLVGYLTTRHIVSELGLEKIGFIKTKYMPEITFYTNRFGLIYPFELYYGEVFDKKITVLLNHSIPIKSELTKYTEFIAEWAKSRGVSMAILIGGLDPSIKESNEEEYRWIPISNYNGNLDAPILNERYVIGPLALTMMFLNARNVPGVAIFAYTEMYRPDPRASAVAVKTVSKILGIEIDTRKLLEEAAVIESIEEERRKFMRMVEEGVRTGRRNYTMHV</sequence>
<dbReference type="InterPro" id="IPR038389">
    <property type="entry name" value="PSMG2_sf"/>
</dbReference>
<evidence type="ECO:0000313" key="1">
    <source>
        <dbReference type="EMBL" id="HGM59422.1"/>
    </source>
</evidence>
<dbReference type="InterPro" id="IPR019151">
    <property type="entry name" value="Proteasome_assmbl_chaperone_2"/>
</dbReference>
<gene>
    <name evidence="1" type="ORF">ENU14_07610</name>
</gene>
<proteinExistence type="predicted"/>
<dbReference type="AlphaFoldDB" id="A0A7C4D8R7"/>
<dbReference type="Pfam" id="PF09754">
    <property type="entry name" value="PAC2"/>
    <property type="match status" value="1"/>
</dbReference>
<organism evidence="1">
    <name type="scientific">Staphylothermus marinus</name>
    <dbReference type="NCBI Taxonomy" id="2280"/>
    <lineage>
        <taxon>Archaea</taxon>
        <taxon>Thermoproteota</taxon>
        <taxon>Thermoprotei</taxon>
        <taxon>Desulfurococcales</taxon>
        <taxon>Desulfurococcaceae</taxon>
        <taxon>Staphylothermus</taxon>
    </lineage>
</organism>
<dbReference type="GO" id="GO:0000502">
    <property type="term" value="C:proteasome complex"/>
    <property type="evidence" value="ECO:0007669"/>
    <property type="project" value="UniProtKB-KW"/>
</dbReference>
<keyword evidence="1" id="KW-0647">Proteasome</keyword>
<dbReference type="EMBL" id="DTBJ01000063">
    <property type="protein sequence ID" value="HGM59422.1"/>
    <property type="molecule type" value="Genomic_DNA"/>
</dbReference>
<comment type="caution">
    <text evidence="1">The sequence shown here is derived from an EMBL/GenBank/DDBJ whole genome shotgun (WGS) entry which is preliminary data.</text>
</comment>
<accession>A0A7C4D8R7</accession>
<dbReference type="Gene3D" id="3.40.50.10900">
    <property type="entry name" value="PAC-like subunit"/>
    <property type="match status" value="1"/>
</dbReference>
<dbReference type="PANTHER" id="PTHR35610:SF3">
    <property type="entry name" value="PROTEASOME ASSEMBLY CHAPERONE FAMILY PROTEIN"/>
    <property type="match status" value="1"/>
</dbReference>
<protein>
    <submittedName>
        <fullName evidence="1">Proteasome assembly chaperone family protein</fullName>
    </submittedName>
</protein>
<dbReference type="SUPFAM" id="SSF159659">
    <property type="entry name" value="Cgl1923-like"/>
    <property type="match status" value="1"/>
</dbReference>
<dbReference type="PANTHER" id="PTHR35610">
    <property type="entry name" value="3-ISOPROPYLMALATE DEHYDRATASE-RELATED"/>
    <property type="match status" value="1"/>
</dbReference>
<reference evidence="1" key="1">
    <citation type="journal article" date="2020" name="mSystems">
        <title>Genome- and Community-Level Interaction Insights into Carbon Utilization and Element Cycling Functions of Hydrothermarchaeota in Hydrothermal Sediment.</title>
        <authorList>
            <person name="Zhou Z."/>
            <person name="Liu Y."/>
            <person name="Xu W."/>
            <person name="Pan J."/>
            <person name="Luo Z.H."/>
            <person name="Li M."/>
        </authorList>
    </citation>
    <scope>NUCLEOTIDE SEQUENCE [LARGE SCALE GENOMIC DNA]</scope>
    <source>
        <strain evidence="1">SpSt-642</strain>
    </source>
</reference>
<name>A0A7C4D8R7_STAMA</name>